<name>A0A921EJW7_LACJH</name>
<organism evidence="1 2">
    <name type="scientific">Lactobacillus johnsonii</name>
    <dbReference type="NCBI Taxonomy" id="33959"/>
    <lineage>
        <taxon>Bacteria</taxon>
        <taxon>Bacillati</taxon>
        <taxon>Bacillota</taxon>
        <taxon>Bacilli</taxon>
        <taxon>Lactobacillales</taxon>
        <taxon>Lactobacillaceae</taxon>
        <taxon>Lactobacillus</taxon>
    </lineage>
</organism>
<accession>A0A921EJW7</accession>
<evidence type="ECO:0000313" key="1">
    <source>
        <dbReference type="EMBL" id="HJE49332.1"/>
    </source>
</evidence>
<reference evidence="1" key="1">
    <citation type="journal article" date="2021" name="PeerJ">
        <title>Extensive microbial diversity within the chicken gut microbiome revealed by metagenomics and culture.</title>
        <authorList>
            <person name="Gilroy R."/>
            <person name="Ravi A."/>
            <person name="Getino M."/>
            <person name="Pursley I."/>
            <person name="Horton D.L."/>
            <person name="Alikhan N.F."/>
            <person name="Baker D."/>
            <person name="Gharbi K."/>
            <person name="Hall N."/>
            <person name="Watson M."/>
            <person name="Adriaenssens E.M."/>
            <person name="Foster-Nyarko E."/>
            <person name="Jarju S."/>
            <person name="Secka A."/>
            <person name="Antonio M."/>
            <person name="Oren A."/>
            <person name="Chaudhuri R.R."/>
            <person name="La Ragione R."/>
            <person name="Hildebrand F."/>
            <person name="Pallen M.J."/>
        </authorList>
    </citation>
    <scope>NUCLEOTIDE SEQUENCE</scope>
    <source>
        <strain evidence="1">CHK192-2623</strain>
    </source>
</reference>
<dbReference type="AlphaFoldDB" id="A0A921EJW7"/>
<evidence type="ECO:0000313" key="2">
    <source>
        <dbReference type="Proteomes" id="UP000732527"/>
    </source>
</evidence>
<sequence length="86" mass="10010">MDQKKWNNRTPFIPGKSYIPAKLFAKYSAADLLKYGLRKWSDGTAVEINAGIYSHARLLVPMKQKITFQGPNWYVDVEDMRYSHED</sequence>
<dbReference type="EMBL" id="DYYQ01000023">
    <property type="protein sequence ID" value="HJE49332.1"/>
    <property type="molecule type" value="Genomic_DNA"/>
</dbReference>
<protein>
    <submittedName>
        <fullName evidence="1">Uncharacterized protein</fullName>
    </submittedName>
</protein>
<proteinExistence type="predicted"/>
<comment type="caution">
    <text evidence="1">The sequence shown here is derived from an EMBL/GenBank/DDBJ whole genome shotgun (WGS) entry which is preliminary data.</text>
</comment>
<gene>
    <name evidence="1" type="ORF">K8V69_04015</name>
</gene>
<dbReference type="Proteomes" id="UP000732527">
    <property type="component" value="Unassembled WGS sequence"/>
</dbReference>
<reference evidence="1" key="2">
    <citation type="submission" date="2021-09" db="EMBL/GenBank/DDBJ databases">
        <authorList>
            <person name="Gilroy R."/>
        </authorList>
    </citation>
    <scope>NUCLEOTIDE SEQUENCE</scope>
    <source>
        <strain evidence="1">CHK192-2623</strain>
    </source>
</reference>